<keyword evidence="3 9" id="KW-0479">Metal-binding</keyword>
<organism evidence="11 12">
    <name type="scientific">Candidatus Roizmanbacteria bacterium GW2011_GWA2_35_19</name>
    <dbReference type="NCBI Taxonomy" id="1618478"/>
    <lineage>
        <taxon>Bacteria</taxon>
        <taxon>Candidatus Roizmaniibacteriota</taxon>
    </lineage>
</organism>
<gene>
    <name evidence="9" type="primary">cysS</name>
    <name evidence="11" type="ORF">UR68_C0029G0001</name>
</gene>
<dbReference type="GO" id="GO:0005829">
    <property type="term" value="C:cytosol"/>
    <property type="evidence" value="ECO:0007669"/>
    <property type="project" value="TreeGrafter"/>
</dbReference>
<evidence type="ECO:0000313" key="12">
    <source>
        <dbReference type="Proteomes" id="UP000034457"/>
    </source>
</evidence>
<dbReference type="NCBIfam" id="TIGR00435">
    <property type="entry name" value="cysS"/>
    <property type="match status" value="1"/>
</dbReference>
<dbReference type="InterPro" id="IPR024909">
    <property type="entry name" value="Cys-tRNA/MSH_ligase"/>
</dbReference>
<dbReference type="Proteomes" id="UP000034457">
    <property type="component" value="Unassembled WGS sequence"/>
</dbReference>
<keyword evidence="2 9" id="KW-0436">Ligase</keyword>
<dbReference type="AlphaFoldDB" id="A0A0G0BQH2"/>
<dbReference type="SUPFAM" id="SSF52374">
    <property type="entry name" value="Nucleotidylyl transferase"/>
    <property type="match status" value="1"/>
</dbReference>
<dbReference type="HAMAP" id="MF_00041">
    <property type="entry name" value="Cys_tRNA_synth"/>
    <property type="match status" value="1"/>
</dbReference>
<evidence type="ECO:0000256" key="2">
    <source>
        <dbReference type="ARBA" id="ARBA00022598"/>
    </source>
</evidence>
<keyword evidence="8 9" id="KW-0030">Aminoacyl-tRNA synthetase</keyword>
<evidence type="ECO:0000256" key="7">
    <source>
        <dbReference type="ARBA" id="ARBA00022917"/>
    </source>
</evidence>
<evidence type="ECO:0000256" key="4">
    <source>
        <dbReference type="ARBA" id="ARBA00022741"/>
    </source>
</evidence>
<evidence type="ECO:0000259" key="10">
    <source>
        <dbReference type="Pfam" id="PF01406"/>
    </source>
</evidence>
<feature type="domain" description="tRNA synthetases class I catalytic" evidence="10">
    <location>
        <begin position="14"/>
        <end position="327"/>
    </location>
</feature>
<evidence type="ECO:0000256" key="8">
    <source>
        <dbReference type="ARBA" id="ARBA00023146"/>
    </source>
</evidence>
<evidence type="ECO:0000256" key="3">
    <source>
        <dbReference type="ARBA" id="ARBA00022723"/>
    </source>
</evidence>
<dbReference type="GO" id="GO:0008270">
    <property type="term" value="F:zinc ion binding"/>
    <property type="evidence" value="ECO:0007669"/>
    <property type="project" value="UniProtKB-UniRule"/>
</dbReference>
<feature type="short sequence motif" description="'HIGH' region" evidence="9">
    <location>
        <begin position="29"/>
        <end position="39"/>
    </location>
</feature>
<evidence type="ECO:0000256" key="6">
    <source>
        <dbReference type="ARBA" id="ARBA00022840"/>
    </source>
</evidence>
<evidence type="ECO:0000256" key="5">
    <source>
        <dbReference type="ARBA" id="ARBA00022833"/>
    </source>
</evidence>
<name>A0A0G0BQH2_9BACT</name>
<feature type="short sequence motif" description="'KMSKS' region" evidence="9">
    <location>
        <begin position="280"/>
        <end position="284"/>
    </location>
</feature>
<evidence type="ECO:0000256" key="1">
    <source>
        <dbReference type="ARBA" id="ARBA00011245"/>
    </source>
</evidence>
<dbReference type="EC" id="6.1.1.16" evidence="9"/>
<dbReference type="GO" id="GO:0004817">
    <property type="term" value="F:cysteine-tRNA ligase activity"/>
    <property type="evidence" value="ECO:0007669"/>
    <property type="project" value="UniProtKB-UniRule"/>
</dbReference>
<keyword evidence="5 9" id="KW-0862">Zinc</keyword>
<keyword evidence="4 9" id="KW-0547">Nucleotide-binding</keyword>
<proteinExistence type="inferred from homology"/>
<dbReference type="GO" id="GO:0006423">
    <property type="term" value="P:cysteinyl-tRNA aminoacylation"/>
    <property type="evidence" value="ECO:0007669"/>
    <property type="project" value="UniProtKB-UniRule"/>
</dbReference>
<protein>
    <recommendedName>
        <fullName evidence="9">Cysteine--tRNA ligase</fullName>
        <ecNumber evidence="9">6.1.1.16</ecNumber>
    </recommendedName>
    <alternativeName>
        <fullName evidence="9">Cysteinyl-tRNA synthetase</fullName>
        <shortName evidence="9">CysRS</shortName>
    </alternativeName>
</protein>
<dbReference type="Gene3D" id="3.40.50.620">
    <property type="entry name" value="HUPs"/>
    <property type="match status" value="1"/>
</dbReference>
<comment type="subunit">
    <text evidence="1 9">Monomer.</text>
</comment>
<comment type="catalytic activity">
    <reaction evidence="9">
        <text>tRNA(Cys) + L-cysteine + ATP = L-cysteinyl-tRNA(Cys) + AMP + diphosphate</text>
        <dbReference type="Rhea" id="RHEA:17773"/>
        <dbReference type="Rhea" id="RHEA-COMP:9661"/>
        <dbReference type="Rhea" id="RHEA-COMP:9679"/>
        <dbReference type="ChEBI" id="CHEBI:30616"/>
        <dbReference type="ChEBI" id="CHEBI:33019"/>
        <dbReference type="ChEBI" id="CHEBI:35235"/>
        <dbReference type="ChEBI" id="CHEBI:78442"/>
        <dbReference type="ChEBI" id="CHEBI:78517"/>
        <dbReference type="ChEBI" id="CHEBI:456215"/>
        <dbReference type="EC" id="6.1.1.16"/>
    </reaction>
</comment>
<dbReference type="PRINTS" id="PR00983">
    <property type="entry name" value="TRNASYNTHCYS"/>
</dbReference>
<keyword evidence="9" id="KW-0963">Cytoplasm</keyword>
<dbReference type="PATRIC" id="fig|1618478.3.peg.949"/>
<keyword evidence="6 9" id="KW-0067">ATP-binding</keyword>
<dbReference type="InterPro" id="IPR014729">
    <property type="entry name" value="Rossmann-like_a/b/a_fold"/>
</dbReference>
<sequence>MKLYNTLTRKIEEVKPINPPNIFLYTCGPTVYDYTHIGHMRAFVVNDLLKRVLDYNGFKVKRVMNITDVGHLTGDDDTGSDKLEKGAKKSNKTVWEVAKFFTDYFFETTDALNILRPDITCKATDHIPEMIEIIKKLFVKGLAYETKEAVYFNIEKFPNYGNLSGQKISEKLKGVREDIFVDPEKINPVDFSLWFKTVGRFSDHTMHWSSPWGEGFPGWHIECSAMGIKYLGETIDIHTGGIDHIPVHHENEIAQSEGATGRHFVNIWFHNNFLMVDNQKMSKSLGNIYKLEDLRVHKIDPMAVRYLFLQSHYRQLTNFTWESAKSAQEGYSKLKEIVINLKKNLNKSKSIKNDYIDNKFSLKFKEAINSDLQITEALATAWEMLKSDLEDGEKLYFILDFDKVFGLRLIEVREEETPMTVIKLAEDRKKSRFYSYNRMIKHRKGFLRRLIVLP</sequence>
<comment type="cofactor">
    <cofactor evidence="9">
        <name>Zn(2+)</name>
        <dbReference type="ChEBI" id="CHEBI:29105"/>
    </cofactor>
    <text evidence="9">Binds 1 zinc ion per subunit.</text>
</comment>
<dbReference type="STRING" id="1618478.UR68_C0029G0001"/>
<dbReference type="PANTHER" id="PTHR10890:SF3">
    <property type="entry name" value="CYSTEINE--TRNA LIGASE, CYTOPLASMIC"/>
    <property type="match status" value="1"/>
</dbReference>
<feature type="binding site" evidence="9">
    <location>
        <position position="283"/>
    </location>
    <ligand>
        <name>ATP</name>
        <dbReference type="ChEBI" id="CHEBI:30616"/>
    </ligand>
</feature>
<evidence type="ECO:0000256" key="9">
    <source>
        <dbReference type="HAMAP-Rule" id="MF_00041"/>
    </source>
</evidence>
<comment type="subcellular location">
    <subcellularLocation>
        <location evidence="9">Cytoplasm</location>
    </subcellularLocation>
</comment>
<feature type="binding site" evidence="9">
    <location>
        <position position="27"/>
    </location>
    <ligand>
        <name>Zn(2+)</name>
        <dbReference type="ChEBI" id="CHEBI:29105"/>
    </ligand>
</feature>
<accession>A0A0G0BQH2</accession>
<dbReference type="EMBL" id="LBQC01000029">
    <property type="protein sequence ID" value="KKP71633.1"/>
    <property type="molecule type" value="Genomic_DNA"/>
</dbReference>
<feature type="binding site" evidence="9">
    <location>
        <position position="252"/>
    </location>
    <ligand>
        <name>Zn(2+)</name>
        <dbReference type="ChEBI" id="CHEBI:29105"/>
    </ligand>
</feature>
<reference evidence="11 12" key="1">
    <citation type="journal article" date="2015" name="Nature">
        <title>rRNA introns, odd ribosomes, and small enigmatic genomes across a large radiation of phyla.</title>
        <authorList>
            <person name="Brown C.T."/>
            <person name="Hug L.A."/>
            <person name="Thomas B.C."/>
            <person name="Sharon I."/>
            <person name="Castelle C.J."/>
            <person name="Singh A."/>
            <person name="Wilkins M.J."/>
            <person name="Williams K.H."/>
            <person name="Banfield J.F."/>
        </authorList>
    </citation>
    <scope>NUCLEOTIDE SEQUENCE [LARGE SCALE GENOMIC DNA]</scope>
</reference>
<dbReference type="Pfam" id="PF01406">
    <property type="entry name" value="tRNA-synt_1e"/>
    <property type="match status" value="1"/>
</dbReference>
<keyword evidence="7 9" id="KW-0648">Protein biosynthesis</keyword>
<dbReference type="Gene3D" id="1.20.120.1910">
    <property type="entry name" value="Cysteine-tRNA ligase, C-terminal anti-codon recognition domain"/>
    <property type="match status" value="1"/>
</dbReference>
<feature type="binding site" evidence="9">
    <location>
        <position position="223"/>
    </location>
    <ligand>
        <name>Zn(2+)</name>
        <dbReference type="ChEBI" id="CHEBI:29105"/>
    </ligand>
</feature>
<dbReference type="CDD" id="cd00672">
    <property type="entry name" value="CysRS_core"/>
    <property type="match status" value="1"/>
</dbReference>
<feature type="binding site" evidence="9">
    <location>
        <position position="248"/>
    </location>
    <ligand>
        <name>Zn(2+)</name>
        <dbReference type="ChEBI" id="CHEBI:29105"/>
    </ligand>
</feature>
<dbReference type="GO" id="GO:0005524">
    <property type="term" value="F:ATP binding"/>
    <property type="evidence" value="ECO:0007669"/>
    <property type="project" value="UniProtKB-UniRule"/>
</dbReference>
<comment type="caution">
    <text evidence="11">The sequence shown here is derived from an EMBL/GenBank/DDBJ whole genome shotgun (WGS) entry which is preliminary data.</text>
</comment>
<evidence type="ECO:0000313" key="11">
    <source>
        <dbReference type="EMBL" id="KKP71633.1"/>
    </source>
</evidence>
<dbReference type="InterPro" id="IPR032678">
    <property type="entry name" value="tRNA-synt_1_cat_dom"/>
</dbReference>
<dbReference type="InterPro" id="IPR015803">
    <property type="entry name" value="Cys-tRNA-ligase"/>
</dbReference>
<comment type="similarity">
    <text evidence="9">Belongs to the class-I aminoacyl-tRNA synthetase family.</text>
</comment>
<dbReference type="PANTHER" id="PTHR10890">
    <property type="entry name" value="CYSTEINYL-TRNA SYNTHETASE"/>
    <property type="match status" value="1"/>
</dbReference>